<dbReference type="EMBL" id="JAUSZV010000005">
    <property type="protein sequence ID" value="MDQ0904866.1"/>
    <property type="molecule type" value="Genomic_DNA"/>
</dbReference>
<dbReference type="Gene3D" id="3.60.15.10">
    <property type="entry name" value="Ribonuclease Z/Hydroxyacylglutathione hydrolase-like"/>
    <property type="match status" value="1"/>
</dbReference>
<dbReference type="AlphaFoldDB" id="A0AAW8F445"/>
<dbReference type="SUPFAM" id="SSF56281">
    <property type="entry name" value="Metallo-hydrolase/oxidoreductase"/>
    <property type="match status" value="1"/>
</dbReference>
<feature type="domain" description="Metallo-beta-lactamase" evidence="1">
    <location>
        <begin position="24"/>
        <end position="233"/>
    </location>
</feature>
<dbReference type="RefSeq" id="WP_306986405.1">
    <property type="nucleotide sequence ID" value="NZ_JAUSZV010000005.1"/>
</dbReference>
<dbReference type="PANTHER" id="PTHR42951">
    <property type="entry name" value="METALLO-BETA-LACTAMASE DOMAIN-CONTAINING"/>
    <property type="match status" value="1"/>
</dbReference>
<gene>
    <name evidence="2" type="ORF">QFZ22_000851</name>
</gene>
<dbReference type="InterPro" id="IPR036866">
    <property type="entry name" value="RibonucZ/Hydroxyglut_hydro"/>
</dbReference>
<keyword evidence="2" id="KW-0378">Hydrolase</keyword>
<organism evidence="2 3">
    <name type="scientific">Streptomyces canus</name>
    <dbReference type="NCBI Taxonomy" id="58343"/>
    <lineage>
        <taxon>Bacteria</taxon>
        <taxon>Bacillati</taxon>
        <taxon>Actinomycetota</taxon>
        <taxon>Actinomycetes</taxon>
        <taxon>Kitasatosporales</taxon>
        <taxon>Streptomycetaceae</taxon>
        <taxon>Streptomyces</taxon>
        <taxon>Streptomyces aurantiacus group</taxon>
    </lineage>
</organism>
<dbReference type="PANTHER" id="PTHR42951:SF14">
    <property type="entry name" value="METALLO-BETA-LACTAMASE SUPERFAMILY PROTEIN"/>
    <property type="match status" value="1"/>
</dbReference>
<protein>
    <submittedName>
        <fullName evidence="2">Glyoxylase-like metal-dependent hydrolase (Beta-lactamase superfamily II)</fullName>
    </submittedName>
</protein>
<dbReference type="Proteomes" id="UP001234216">
    <property type="component" value="Unassembled WGS sequence"/>
</dbReference>
<evidence type="ECO:0000313" key="3">
    <source>
        <dbReference type="Proteomes" id="UP001234216"/>
    </source>
</evidence>
<accession>A0AAW8F445</accession>
<sequence>MQNKFRDDDIVHIRDEVYLVSGSNTNWVVVKEGDSATLIDSGYPADYERLLASLATLGLHQGAVSALLVTHAHNDHIGAAERMRALHNIPVLMHEEEVPHARRDFLQQVSAGQVLTQALHPGVLPWAIHALRAGGTYHVPVLSPRPFPTPGPLDLPGAPTPIHTPGHTLGHCAYHLPGSGILVSGDALVTGHPTSRISGPQLLPDMFHADRDRALTSLVALGGIDADTILPGHGPAHYGSVKEAVGQALQRAEPNAVFSRAAGSV</sequence>
<dbReference type="Pfam" id="PF00753">
    <property type="entry name" value="Lactamase_B"/>
    <property type="match status" value="1"/>
</dbReference>
<evidence type="ECO:0000313" key="2">
    <source>
        <dbReference type="EMBL" id="MDQ0904866.1"/>
    </source>
</evidence>
<dbReference type="CDD" id="cd07721">
    <property type="entry name" value="yflN-like_MBL-fold"/>
    <property type="match status" value="1"/>
</dbReference>
<evidence type="ECO:0000259" key="1">
    <source>
        <dbReference type="SMART" id="SM00849"/>
    </source>
</evidence>
<name>A0AAW8F445_9ACTN</name>
<dbReference type="GO" id="GO:0016787">
    <property type="term" value="F:hydrolase activity"/>
    <property type="evidence" value="ECO:0007669"/>
    <property type="project" value="UniProtKB-KW"/>
</dbReference>
<reference evidence="2" key="1">
    <citation type="submission" date="2023-07" db="EMBL/GenBank/DDBJ databases">
        <title>Comparative genomics of wheat-associated soil bacteria to identify genetic determinants of phenazine resistance.</title>
        <authorList>
            <person name="Mouncey N."/>
        </authorList>
    </citation>
    <scope>NUCLEOTIDE SEQUENCE</scope>
    <source>
        <strain evidence="2">V4I22</strain>
    </source>
</reference>
<dbReference type="InterPro" id="IPR050855">
    <property type="entry name" value="NDM-1-like"/>
</dbReference>
<dbReference type="SMART" id="SM00849">
    <property type="entry name" value="Lactamase_B"/>
    <property type="match status" value="1"/>
</dbReference>
<dbReference type="InterPro" id="IPR001279">
    <property type="entry name" value="Metallo-B-lactamas"/>
</dbReference>
<comment type="caution">
    <text evidence="2">The sequence shown here is derived from an EMBL/GenBank/DDBJ whole genome shotgun (WGS) entry which is preliminary data.</text>
</comment>
<proteinExistence type="predicted"/>